<evidence type="ECO:0000256" key="1">
    <source>
        <dbReference type="ARBA" id="ARBA00004651"/>
    </source>
</evidence>
<keyword evidence="9" id="KW-1185">Reference proteome</keyword>
<organism evidence="8 9">
    <name type="scientific">Sulfurospirillum tamanense</name>
    <dbReference type="NCBI Taxonomy" id="2813362"/>
    <lineage>
        <taxon>Bacteria</taxon>
        <taxon>Pseudomonadati</taxon>
        <taxon>Campylobacterota</taxon>
        <taxon>Epsilonproteobacteria</taxon>
        <taxon>Campylobacterales</taxon>
        <taxon>Sulfurospirillaceae</taxon>
        <taxon>Sulfurospirillum</taxon>
    </lineage>
</organism>
<evidence type="ECO:0000256" key="4">
    <source>
        <dbReference type="ARBA" id="ARBA00022692"/>
    </source>
</evidence>
<feature type="transmembrane region" description="Helical" evidence="7">
    <location>
        <begin position="52"/>
        <end position="77"/>
    </location>
</feature>
<keyword evidence="3" id="KW-1003">Cell membrane</keyword>
<feature type="transmembrane region" description="Helical" evidence="7">
    <location>
        <begin position="20"/>
        <end position="40"/>
    </location>
</feature>
<feature type="transmembrane region" description="Helical" evidence="7">
    <location>
        <begin position="152"/>
        <end position="176"/>
    </location>
</feature>
<proteinExistence type="inferred from homology"/>
<dbReference type="EMBL" id="JAFHKK010000007">
    <property type="protein sequence ID" value="MBN2964029.1"/>
    <property type="molecule type" value="Genomic_DNA"/>
</dbReference>
<sequence>MSNMWGSMAQHEVIHWPWPIAVYLFLAGLSAGSMLVALLVKWSRHERNTNSIWDAMVKAGALIAPGAIILGLMLLILDLGKPLSFFWLLVYYNPTSVMSLGIIILLIYTPLSLLFTLMIFEETVKRHKLLRLFLPLVMFIRSFSHRAKELEYFLFTFALGVGAYTGFLLSAIQAVPMWNNPILPILFLTSGISAGIASNILVGLLFFKSSINPESVKYLLVLDMRAVMSEIPLIVMLFLGMFYSGEGGMEAAKAALSEGYLAWIFWGGVVGVGLLTPLVIALTALRSHVYRMGFIVANAMIVLLGVFLLRYYIIYAGQTFTGA</sequence>
<accession>A0ABS2WS52</accession>
<keyword evidence="4 7" id="KW-0812">Transmembrane</keyword>
<gene>
    <name evidence="8" type="primary">nrfD</name>
    <name evidence="8" type="ORF">JWV37_04470</name>
</gene>
<evidence type="ECO:0000256" key="2">
    <source>
        <dbReference type="ARBA" id="ARBA00008929"/>
    </source>
</evidence>
<comment type="subcellular location">
    <subcellularLocation>
        <location evidence="1">Cell membrane</location>
        <topology evidence="1">Multi-pass membrane protein</topology>
    </subcellularLocation>
</comment>
<feature type="transmembrane region" description="Helical" evidence="7">
    <location>
        <begin position="219"/>
        <end position="243"/>
    </location>
</feature>
<dbReference type="Gene3D" id="1.20.1630.10">
    <property type="entry name" value="Formate dehydrogenase/DMSO reductase domain"/>
    <property type="match status" value="1"/>
</dbReference>
<evidence type="ECO:0000256" key="5">
    <source>
        <dbReference type="ARBA" id="ARBA00022989"/>
    </source>
</evidence>
<keyword evidence="5 7" id="KW-1133">Transmembrane helix</keyword>
<dbReference type="Pfam" id="PF03916">
    <property type="entry name" value="NrfD"/>
    <property type="match status" value="1"/>
</dbReference>
<evidence type="ECO:0000313" key="8">
    <source>
        <dbReference type="EMBL" id="MBN2964029.1"/>
    </source>
</evidence>
<evidence type="ECO:0000256" key="3">
    <source>
        <dbReference type="ARBA" id="ARBA00022475"/>
    </source>
</evidence>
<feature type="transmembrane region" description="Helical" evidence="7">
    <location>
        <begin position="263"/>
        <end position="285"/>
    </location>
</feature>
<protein>
    <submittedName>
        <fullName evidence="8">Polysulfide reductase NrfD</fullName>
    </submittedName>
</protein>
<comment type="caution">
    <text evidence="8">The sequence shown here is derived from an EMBL/GenBank/DDBJ whole genome shotgun (WGS) entry which is preliminary data.</text>
</comment>
<name>A0ABS2WS52_9BACT</name>
<reference evidence="9" key="2">
    <citation type="submission" date="2021-02" db="EMBL/GenBank/DDBJ databases">
        <title>Sulfurospirillum tamanensis sp. nov.</title>
        <authorList>
            <person name="Merkel A.Y."/>
        </authorList>
    </citation>
    <scope>NUCLEOTIDE SEQUENCE [LARGE SCALE GENOMIC DNA]</scope>
    <source>
        <strain evidence="9">T05b</strain>
    </source>
</reference>
<comment type="similarity">
    <text evidence="2">Belongs to the NrfD family.</text>
</comment>
<feature type="transmembrane region" description="Helical" evidence="7">
    <location>
        <begin position="182"/>
        <end position="207"/>
    </location>
</feature>
<dbReference type="Proteomes" id="UP000703590">
    <property type="component" value="Unassembled WGS sequence"/>
</dbReference>
<keyword evidence="6 7" id="KW-0472">Membrane</keyword>
<dbReference type="RefSeq" id="WP_205458581.1">
    <property type="nucleotide sequence ID" value="NZ_JAFHKK010000007.1"/>
</dbReference>
<evidence type="ECO:0000313" key="9">
    <source>
        <dbReference type="Proteomes" id="UP000703590"/>
    </source>
</evidence>
<dbReference type="InterPro" id="IPR005614">
    <property type="entry name" value="NrfD-like"/>
</dbReference>
<evidence type="ECO:0000256" key="7">
    <source>
        <dbReference type="SAM" id="Phobius"/>
    </source>
</evidence>
<dbReference type="PANTHER" id="PTHR34856:SF2">
    <property type="entry name" value="PROTEIN NRFD"/>
    <property type="match status" value="1"/>
</dbReference>
<feature type="transmembrane region" description="Helical" evidence="7">
    <location>
        <begin position="97"/>
        <end position="120"/>
    </location>
</feature>
<evidence type="ECO:0000256" key="6">
    <source>
        <dbReference type="ARBA" id="ARBA00023136"/>
    </source>
</evidence>
<dbReference type="PANTHER" id="PTHR34856">
    <property type="entry name" value="PROTEIN NRFD"/>
    <property type="match status" value="1"/>
</dbReference>
<reference evidence="8 9" key="1">
    <citation type="submission" date="2021-02" db="EMBL/GenBank/DDBJ databases">
        <title>Sulfurospirillum tamanensis sp. nov.</title>
        <authorList>
            <person name="Frolova A."/>
            <person name="Merkel A."/>
            <person name="Slobodkin A."/>
        </authorList>
    </citation>
    <scope>NUCLEOTIDE SEQUENCE [LARGE SCALE GENOMIC DNA]</scope>
    <source>
        <strain evidence="8 9">T05b</strain>
    </source>
</reference>
<reference evidence="8 9" key="3">
    <citation type="submission" date="2021-02" db="EMBL/GenBank/DDBJ databases">
        <authorList>
            <person name="Merkel A.Y."/>
        </authorList>
    </citation>
    <scope>NUCLEOTIDE SEQUENCE [LARGE SCALE GENOMIC DNA]</scope>
    <source>
        <strain evidence="8 9">T05b</strain>
    </source>
</reference>
<dbReference type="InterPro" id="IPR052049">
    <property type="entry name" value="Electron_transfer_protein"/>
</dbReference>
<feature type="transmembrane region" description="Helical" evidence="7">
    <location>
        <begin position="292"/>
        <end position="313"/>
    </location>
</feature>